<organism evidence="1 2">
    <name type="scientific">Waltera acetigignens</name>
    <dbReference type="NCBI Taxonomy" id="2981769"/>
    <lineage>
        <taxon>Bacteria</taxon>
        <taxon>Bacillati</taxon>
        <taxon>Bacillota</taxon>
        <taxon>Clostridia</taxon>
        <taxon>Lachnospirales</taxon>
        <taxon>Lachnospiraceae</taxon>
        <taxon>Waltera</taxon>
    </lineage>
</organism>
<dbReference type="Proteomes" id="UP001197795">
    <property type="component" value="Unassembled WGS sequence"/>
</dbReference>
<keyword evidence="2" id="KW-1185">Reference proteome</keyword>
<dbReference type="AlphaFoldDB" id="A0AAE2ZYW9"/>
<name>A0AAE2ZYW9_9FIRM</name>
<dbReference type="EMBL" id="JAJEPV010000010">
    <property type="protein sequence ID" value="MCC2119119.1"/>
    <property type="molecule type" value="Genomic_DNA"/>
</dbReference>
<comment type="caution">
    <text evidence="1">The sequence shown here is derived from an EMBL/GenBank/DDBJ whole genome shotgun (WGS) entry which is preliminary data.</text>
</comment>
<proteinExistence type="predicted"/>
<reference evidence="1 2" key="1">
    <citation type="submission" date="2021-10" db="EMBL/GenBank/DDBJ databases">
        <title>Anaerobic single-cell dispensing facilitates the cultivation of human gut bacteria.</title>
        <authorList>
            <person name="Afrizal A."/>
        </authorList>
    </citation>
    <scope>NUCLEOTIDE SEQUENCE [LARGE SCALE GENOMIC DNA]</scope>
    <source>
        <strain evidence="1 2">CLA-AA-H273</strain>
    </source>
</reference>
<protein>
    <submittedName>
        <fullName evidence="1">Uncharacterized protein</fullName>
    </submittedName>
</protein>
<dbReference type="RefSeq" id="WP_227732998.1">
    <property type="nucleotide sequence ID" value="NZ_JAJEPV010000010.1"/>
</dbReference>
<evidence type="ECO:0000313" key="1">
    <source>
        <dbReference type="EMBL" id="MCC2119119.1"/>
    </source>
</evidence>
<evidence type="ECO:0000313" key="2">
    <source>
        <dbReference type="Proteomes" id="UP001197795"/>
    </source>
</evidence>
<accession>A0AAE2ZYW9</accession>
<gene>
    <name evidence="1" type="ORF">LKD75_05845</name>
</gene>
<sequence length="157" mass="18988">MQQKMQKQETMTQAHIRKAQGAFLLAHRMGLIEDPTMEGLETRRQKHNEELRRMEQEGQRFYGPHYFSAPAYLQYELTRLKLDFVQPCEKVREGGFCPDFTEQEKRDFYEQNRDLFGRYHGDYFTYEEVSQIIEKRLREDAYDKLICDILCESENRQ</sequence>